<dbReference type="GO" id="GO:0003700">
    <property type="term" value="F:DNA-binding transcription factor activity"/>
    <property type="evidence" value="ECO:0007669"/>
    <property type="project" value="TreeGrafter"/>
</dbReference>
<evidence type="ECO:0000259" key="6">
    <source>
        <dbReference type="PROSITE" id="PS51077"/>
    </source>
</evidence>
<keyword evidence="9" id="KW-1185">Reference proteome</keyword>
<evidence type="ECO:0000259" key="7">
    <source>
        <dbReference type="PROSITE" id="PS51078"/>
    </source>
</evidence>
<dbReference type="SMART" id="SM00346">
    <property type="entry name" value="HTH_ICLR"/>
    <property type="match status" value="1"/>
</dbReference>
<dbReference type="SUPFAM" id="SSF55781">
    <property type="entry name" value="GAF domain-like"/>
    <property type="match status" value="1"/>
</dbReference>
<dbReference type="Pfam" id="PF09339">
    <property type="entry name" value="HTH_IclR"/>
    <property type="match status" value="1"/>
</dbReference>
<keyword evidence="2" id="KW-0238">DNA-binding</keyword>
<evidence type="ECO:0000256" key="5">
    <source>
        <dbReference type="ARBA" id="ARBA00070406"/>
    </source>
</evidence>
<dbReference type="InterPro" id="IPR029016">
    <property type="entry name" value="GAF-like_dom_sf"/>
</dbReference>
<dbReference type="GO" id="GO:0003677">
    <property type="term" value="F:DNA binding"/>
    <property type="evidence" value="ECO:0007669"/>
    <property type="project" value="UniProtKB-KW"/>
</dbReference>
<keyword evidence="1" id="KW-0805">Transcription regulation</keyword>
<dbReference type="eggNOG" id="COG1414">
    <property type="taxonomic scope" value="Bacteria"/>
</dbReference>
<comment type="caution">
    <text evidence="8">The sequence shown here is derived from an EMBL/GenBank/DDBJ whole genome shotgun (WGS) entry which is preliminary data.</text>
</comment>
<dbReference type="PROSITE" id="PS51077">
    <property type="entry name" value="HTH_ICLR"/>
    <property type="match status" value="1"/>
</dbReference>
<evidence type="ECO:0000256" key="1">
    <source>
        <dbReference type="ARBA" id="ARBA00023015"/>
    </source>
</evidence>
<dbReference type="PANTHER" id="PTHR30136:SF35">
    <property type="entry name" value="HTH-TYPE TRANSCRIPTIONAL REGULATOR RV1719"/>
    <property type="match status" value="1"/>
</dbReference>
<organism evidence="8 9">
    <name type="scientific">Youngiibacter fragilis 232.1</name>
    <dbReference type="NCBI Taxonomy" id="994573"/>
    <lineage>
        <taxon>Bacteria</taxon>
        <taxon>Bacillati</taxon>
        <taxon>Bacillota</taxon>
        <taxon>Clostridia</taxon>
        <taxon>Eubacteriales</taxon>
        <taxon>Clostridiaceae</taxon>
        <taxon>Youngiibacter</taxon>
    </lineage>
</organism>
<evidence type="ECO:0000313" key="8">
    <source>
        <dbReference type="EMBL" id="ETA82326.1"/>
    </source>
</evidence>
<name>V7IAJ6_9CLOT</name>
<dbReference type="AlphaFoldDB" id="V7IAJ6"/>
<dbReference type="OrthoDB" id="9791752at2"/>
<proteinExistence type="predicted"/>
<evidence type="ECO:0000256" key="4">
    <source>
        <dbReference type="ARBA" id="ARBA00058938"/>
    </source>
</evidence>
<evidence type="ECO:0000313" key="9">
    <source>
        <dbReference type="Proteomes" id="UP000017747"/>
    </source>
</evidence>
<dbReference type="InterPro" id="IPR050707">
    <property type="entry name" value="HTH_MetabolicPath_Reg"/>
</dbReference>
<dbReference type="RefSeq" id="WP_023384851.1">
    <property type="nucleotide sequence ID" value="NZ_AXUN02000027.1"/>
</dbReference>
<comment type="function">
    <text evidence="4">May be an activator protein for the gylABX operon.</text>
</comment>
<dbReference type="Pfam" id="PF01614">
    <property type="entry name" value="IclR_C"/>
    <property type="match status" value="1"/>
</dbReference>
<evidence type="ECO:0000256" key="3">
    <source>
        <dbReference type="ARBA" id="ARBA00023163"/>
    </source>
</evidence>
<dbReference type="Gene3D" id="1.10.10.10">
    <property type="entry name" value="Winged helix-like DNA-binding domain superfamily/Winged helix DNA-binding domain"/>
    <property type="match status" value="1"/>
</dbReference>
<dbReference type="PROSITE" id="PS51078">
    <property type="entry name" value="ICLR_ED"/>
    <property type="match status" value="1"/>
</dbReference>
<dbReference type="PATRIC" id="fig|994573.3.peg.331"/>
<accession>V7IAJ6</accession>
<dbReference type="GO" id="GO:0045892">
    <property type="term" value="P:negative regulation of DNA-templated transcription"/>
    <property type="evidence" value="ECO:0007669"/>
    <property type="project" value="TreeGrafter"/>
</dbReference>
<dbReference type="Proteomes" id="UP000017747">
    <property type="component" value="Unassembled WGS sequence"/>
</dbReference>
<protein>
    <recommendedName>
        <fullName evidence="5">Glycerol operon regulatory protein</fullName>
    </recommendedName>
</protein>
<feature type="domain" description="IclR-ED" evidence="7">
    <location>
        <begin position="69"/>
        <end position="253"/>
    </location>
</feature>
<dbReference type="PANTHER" id="PTHR30136">
    <property type="entry name" value="HELIX-TURN-HELIX TRANSCRIPTIONAL REGULATOR, ICLR FAMILY"/>
    <property type="match status" value="1"/>
</dbReference>
<dbReference type="Gene3D" id="3.30.450.40">
    <property type="match status" value="1"/>
</dbReference>
<gene>
    <name evidence="8" type="ORF">T472_0201760</name>
</gene>
<dbReference type="InterPro" id="IPR005471">
    <property type="entry name" value="Tscrpt_reg_IclR_N"/>
</dbReference>
<keyword evidence="3" id="KW-0804">Transcription</keyword>
<dbReference type="SUPFAM" id="SSF46785">
    <property type="entry name" value="Winged helix' DNA-binding domain"/>
    <property type="match status" value="1"/>
</dbReference>
<reference evidence="8 9" key="1">
    <citation type="journal article" date="2014" name="Genome Announc.">
        <title>Genome Sequence of Youngiibacter fragilis, the Type Strain of the Genus Youngiibacter.</title>
        <authorList>
            <person name="Wawrik C.B."/>
            <person name="Callaghan A.V."/>
            <person name="Stamps B.W."/>
            <person name="Wawrik B."/>
        </authorList>
    </citation>
    <scope>NUCLEOTIDE SEQUENCE [LARGE SCALE GENOMIC DNA]</scope>
    <source>
        <strain evidence="8 9">232.1</strain>
    </source>
</reference>
<sequence length="255" mass="28921">MQEKNPIQSAERIFSVLELITQKGQLGVMEISTTLNLNKSTVHRLLASLISMGYVRQDPASGKYTLTFKLLSLAEAFRSKIDVVSIAHPYLEQIMEKSKETVHLVQWEGSEVVYIDKVESNSSSVRMVSRIGLRQPMYCTAVGKVILSSISEDEVRKIWEESNIKKLTKNTIVDFEVLLNELELIRKRGYAVDNEENEIGVRCMAVYIKDYRGKAVNAFSISAPVNRMTDERIEEMASFILGMKTELSRALGYRS</sequence>
<evidence type="ECO:0000256" key="2">
    <source>
        <dbReference type="ARBA" id="ARBA00023125"/>
    </source>
</evidence>
<feature type="domain" description="HTH iclR-type" evidence="6">
    <location>
        <begin position="7"/>
        <end position="68"/>
    </location>
</feature>
<dbReference type="InterPro" id="IPR014757">
    <property type="entry name" value="Tscrpt_reg_IclR_C"/>
</dbReference>
<dbReference type="EMBL" id="AXUN02000027">
    <property type="protein sequence ID" value="ETA82326.1"/>
    <property type="molecule type" value="Genomic_DNA"/>
</dbReference>
<dbReference type="InterPro" id="IPR036390">
    <property type="entry name" value="WH_DNA-bd_sf"/>
</dbReference>
<dbReference type="InterPro" id="IPR036388">
    <property type="entry name" value="WH-like_DNA-bd_sf"/>
</dbReference>
<dbReference type="STRING" id="994573.T472_0201760"/>
<dbReference type="FunFam" id="1.10.10.10:FF:000056">
    <property type="entry name" value="IclR family transcriptional regulator"/>
    <property type="match status" value="1"/>
</dbReference>